<organism evidence="4">
    <name type="scientific">Manihot esculenta</name>
    <name type="common">Cassava</name>
    <name type="synonym">Jatropha manihot</name>
    <dbReference type="NCBI Taxonomy" id="3983"/>
    <lineage>
        <taxon>Eukaryota</taxon>
        <taxon>Viridiplantae</taxon>
        <taxon>Streptophyta</taxon>
        <taxon>Embryophyta</taxon>
        <taxon>Tracheophyta</taxon>
        <taxon>Spermatophyta</taxon>
        <taxon>Magnoliopsida</taxon>
        <taxon>eudicotyledons</taxon>
        <taxon>Gunneridae</taxon>
        <taxon>Pentapetalae</taxon>
        <taxon>rosids</taxon>
        <taxon>fabids</taxon>
        <taxon>Malpighiales</taxon>
        <taxon>Euphorbiaceae</taxon>
        <taxon>Crotonoideae</taxon>
        <taxon>Manihoteae</taxon>
        <taxon>Manihot</taxon>
    </lineage>
</organism>
<dbReference type="Pfam" id="PF12854">
    <property type="entry name" value="PPR_1"/>
    <property type="match status" value="1"/>
</dbReference>
<dbReference type="InterPro" id="IPR011990">
    <property type="entry name" value="TPR-like_helical_dom_sf"/>
</dbReference>
<dbReference type="Pfam" id="PF01535">
    <property type="entry name" value="PPR"/>
    <property type="match status" value="1"/>
</dbReference>
<evidence type="ECO:0008006" key="5">
    <source>
        <dbReference type="Google" id="ProtNLM"/>
    </source>
</evidence>
<sequence length="172" mass="19418">MCSQGHQPDRISFSILLDGLCKQGNLDEALALFKAMEKSRLKPNHVTYTILIDGLCRVGNLNDAKKFFSRLLEKGVQPNVYTYSTFIKGLCKEGLLDEAYQVFRGMEDSGCLPNDCWFLRHEDVPKASQLIDEMVDKGFSADTTTTELVIHLSHNDGLILRNYEIDLKVLMA</sequence>
<dbReference type="Gene3D" id="1.25.40.10">
    <property type="entry name" value="Tetratricopeptide repeat domain"/>
    <property type="match status" value="1"/>
</dbReference>
<gene>
    <name evidence="4" type="ORF">MANES_13G004300</name>
</gene>
<reference evidence="4" key="1">
    <citation type="submission" date="2016-02" db="EMBL/GenBank/DDBJ databases">
        <title>WGS assembly of Manihot esculenta.</title>
        <authorList>
            <person name="Bredeson J.V."/>
            <person name="Prochnik S.E."/>
            <person name="Lyons J.B."/>
            <person name="Schmutz J."/>
            <person name="Grimwood J."/>
            <person name="Vrebalov J."/>
            <person name="Bart R.S."/>
            <person name="Amuge T."/>
            <person name="Ferguson M.E."/>
            <person name="Green R."/>
            <person name="Putnam N."/>
            <person name="Stites J."/>
            <person name="Rounsley S."/>
            <person name="Rokhsar D.S."/>
        </authorList>
    </citation>
    <scope>NUCLEOTIDE SEQUENCE [LARGE SCALE GENOMIC DNA]</scope>
    <source>
        <tissue evidence="4">Leaf</tissue>
    </source>
</reference>
<proteinExistence type="inferred from homology"/>
<dbReference type="PROSITE" id="PS51375">
    <property type="entry name" value="PPR"/>
    <property type="match status" value="3"/>
</dbReference>
<evidence type="ECO:0000256" key="1">
    <source>
        <dbReference type="ARBA" id="ARBA00007626"/>
    </source>
</evidence>
<dbReference type="EMBL" id="CM004399">
    <property type="protein sequence ID" value="OAY32263.1"/>
    <property type="molecule type" value="Genomic_DNA"/>
</dbReference>
<comment type="similarity">
    <text evidence="1">Belongs to the PPR family. P subfamily.</text>
</comment>
<evidence type="ECO:0000313" key="4">
    <source>
        <dbReference type="EMBL" id="OAY32263.1"/>
    </source>
</evidence>
<feature type="repeat" description="PPR" evidence="3">
    <location>
        <begin position="44"/>
        <end position="78"/>
    </location>
</feature>
<name>A0A2C9UPL7_MANES</name>
<keyword evidence="2" id="KW-0677">Repeat</keyword>
<accession>A0A2C9UPL7</accession>
<dbReference type="PANTHER" id="PTHR46128:SF358">
    <property type="entry name" value="TETRATRICOPEPTIDE REPEAT (TPR)-LIKE SUPERFAMILY PROTEIN"/>
    <property type="match status" value="1"/>
</dbReference>
<dbReference type="AlphaFoldDB" id="A0A2C9UPL7"/>
<dbReference type="InterPro" id="IPR002885">
    <property type="entry name" value="PPR_rpt"/>
</dbReference>
<feature type="repeat" description="PPR" evidence="3">
    <location>
        <begin position="79"/>
        <end position="113"/>
    </location>
</feature>
<protein>
    <recommendedName>
        <fullName evidence="5">Pentacotripeptide-repeat region of PRORP domain-containing protein</fullName>
    </recommendedName>
</protein>
<dbReference type="NCBIfam" id="TIGR00756">
    <property type="entry name" value="PPR"/>
    <property type="match status" value="3"/>
</dbReference>
<feature type="repeat" description="PPR" evidence="3">
    <location>
        <begin position="9"/>
        <end position="43"/>
    </location>
</feature>
<evidence type="ECO:0000256" key="3">
    <source>
        <dbReference type="PROSITE-ProRule" id="PRU00708"/>
    </source>
</evidence>
<evidence type="ECO:0000256" key="2">
    <source>
        <dbReference type="ARBA" id="ARBA00022737"/>
    </source>
</evidence>
<dbReference type="Pfam" id="PF13041">
    <property type="entry name" value="PPR_2"/>
    <property type="match status" value="1"/>
</dbReference>
<dbReference type="InterPro" id="IPR050872">
    <property type="entry name" value="PPR_P_subfamily"/>
</dbReference>
<dbReference type="PANTHER" id="PTHR46128">
    <property type="entry name" value="MITOCHONDRIAL GROUP I INTRON SPLICING FACTOR CCM1"/>
    <property type="match status" value="1"/>
</dbReference>